<organism evidence="2 3">
    <name type="scientific">Trichormus variabilis SAG 1403-4b</name>
    <dbReference type="NCBI Taxonomy" id="447716"/>
    <lineage>
        <taxon>Bacteria</taxon>
        <taxon>Bacillati</taxon>
        <taxon>Cyanobacteriota</taxon>
        <taxon>Cyanophyceae</taxon>
        <taxon>Nostocales</taxon>
        <taxon>Nostocaceae</taxon>
        <taxon>Trichormus</taxon>
    </lineage>
</organism>
<dbReference type="Proteomes" id="UP000276103">
    <property type="component" value="Unassembled WGS sequence"/>
</dbReference>
<reference evidence="2 3" key="1">
    <citation type="journal article" date="2019" name="Genome Biol. Evol.">
        <title>Day and night: Metabolic profiles and evolutionary relationships of six axenic non-marine cyanobacteria.</title>
        <authorList>
            <person name="Will S.E."/>
            <person name="Henke P."/>
            <person name="Boedeker C."/>
            <person name="Huang S."/>
            <person name="Brinkmann H."/>
            <person name="Rohde M."/>
            <person name="Jarek M."/>
            <person name="Friedl T."/>
            <person name="Seufert S."/>
            <person name="Schumacher M."/>
            <person name="Overmann J."/>
            <person name="Neumann-Schaal M."/>
            <person name="Petersen J."/>
        </authorList>
    </citation>
    <scope>NUCLEOTIDE SEQUENCE [LARGE SCALE GENOMIC DNA]</scope>
    <source>
        <strain evidence="2 3">SAG 1403-4b</strain>
    </source>
</reference>
<sequence>MNAQTKQLERERLLEVAQEYRQKGYEVILSPKQEELPDFLRDYSYRPEMIVRRGEDAALIEVKSRRSIMSSAPNLKKLAAVVNAHPGWRLELIMTNSEDALYSSQIEDSLQVDEIKSRLQIAKKLTINHPESAILYVWSLAEATLRLLADYEGLMLQKLESPLHLLKQLVTEGVISQTDYQLLMNNFKLRNAIAHGFKAASLTPTSVVQLIEVTEQLLDSLNS</sequence>
<accession>A0A3S1AG37</accession>
<dbReference type="OrthoDB" id="514738at2"/>
<dbReference type="InterPro" id="IPR040902">
    <property type="entry name" value="AHJR-like"/>
</dbReference>
<dbReference type="RefSeq" id="WP_127052228.1">
    <property type="nucleotide sequence ID" value="NZ_RSCM01000001.1"/>
</dbReference>
<keyword evidence="3" id="KW-1185">Reference proteome</keyword>
<dbReference type="EMBL" id="RSCM01000001">
    <property type="protein sequence ID" value="RUT00099.1"/>
    <property type="molecule type" value="Genomic_DNA"/>
</dbReference>
<dbReference type="AlphaFoldDB" id="A0A3S1AG37"/>
<gene>
    <name evidence="2" type="ORF">DSM107003_06820</name>
</gene>
<proteinExistence type="predicted"/>
<feature type="domain" description="REase AHJR-like" evidence="1">
    <location>
        <begin position="1"/>
        <end position="125"/>
    </location>
</feature>
<dbReference type="Pfam" id="PF18743">
    <property type="entry name" value="AHJR-like"/>
    <property type="match status" value="1"/>
</dbReference>
<evidence type="ECO:0000259" key="1">
    <source>
        <dbReference type="Pfam" id="PF18743"/>
    </source>
</evidence>
<evidence type="ECO:0000313" key="3">
    <source>
        <dbReference type="Proteomes" id="UP000276103"/>
    </source>
</evidence>
<evidence type="ECO:0000313" key="2">
    <source>
        <dbReference type="EMBL" id="RUT00099.1"/>
    </source>
</evidence>
<name>A0A3S1AG37_ANAVA</name>
<comment type="caution">
    <text evidence="2">The sequence shown here is derived from an EMBL/GenBank/DDBJ whole genome shotgun (WGS) entry which is preliminary data.</text>
</comment>
<protein>
    <recommendedName>
        <fullName evidence="1">REase AHJR-like domain-containing protein</fullName>
    </recommendedName>
</protein>